<evidence type="ECO:0000256" key="2">
    <source>
        <dbReference type="ARBA" id="ARBA00022737"/>
    </source>
</evidence>
<gene>
    <name evidence="3" type="ORF">QQS21_007418</name>
</gene>
<dbReference type="AlphaFoldDB" id="A0AAJ0FS29"/>
<organism evidence="3 4">
    <name type="scientific">Conoideocrella luteorostrata</name>
    <dbReference type="NCBI Taxonomy" id="1105319"/>
    <lineage>
        <taxon>Eukaryota</taxon>
        <taxon>Fungi</taxon>
        <taxon>Dikarya</taxon>
        <taxon>Ascomycota</taxon>
        <taxon>Pezizomycotina</taxon>
        <taxon>Sordariomycetes</taxon>
        <taxon>Hypocreomycetidae</taxon>
        <taxon>Hypocreales</taxon>
        <taxon>Clavicipitaceae</taxon>
        <taxon>Conoideocrella</taxon>
    </lineage>
</organism>
<evidence type="ECO:0000256" key="1">
    <source>
        <dbReference type="ARBA" id="ARBA00022574"/>
    </source>
</evidence>
<keyword evidence="2" id="KW-0677">Repeat</keyword>
<reference evidence="3" key="1">
    <citation type="submission" date="2023-06" db="EMBL/GenBank/DDBJ databases">
        <title>Conoideocrella luteorostrata (Hypocreales: Clavicipitaceae), a potential biocontrol fungus for elongate hemlock scale in United States Christmas tree production areas.</title>
        <authorList>
            <person name="Barrett H."/>
            <person name="Lovett B."/>
            <person name="Macias A.M."/>
            <person name="Stajich J.E."/>
            <person name="Kasson M.T."/>
        </authorList>
    </citation>
    <scope>NUCLEOTIDE SEQUENCE</scope>
    <source>
        <strain evidence="3">ARSEF 14590</strain>
    </source>
</reference>
<dbReference type="EMBL" id="JASWJB010000152">
    <property type="protein sequence ID" value="KAK2594866.1"/>
    <property type="molecule type" value="Genomic_DNA"/>
</dbReference>
<dbReference type="PANTHER" id="PTHR44472:SF1">
    <property type="entry name" value="DDB1 AND CUL4 ASSOCIATED FACTOR 4"/>
    <property type="match status" value="1"/>
</dbReference>
<accession>A0AAJ0FS29</accession>
<dbReference type="InterPro" id="IPR036322">
    <property type="entry name" value="WD40_repeat_dom_sf"/>
</dbReference>
<dbReference type="Proteomes" id="UP001251528">
    <property type="component" value="Unassembled WGS sequence"/>
</dbReference>
<keyword evidence="1" id="KW-0853">WD repeat</keyword>
<evidence type="ECO:0000313" key="4">
    <source>
        <dbReference type="Proteomes" id="UP001251528"/>
    </source>
</evidence>
<dbReference type="InterPro" id="IPR015943">
    <property type="entry name" value="WD40/YVTN_repeat-like_dom_sf"/>
</dbReference>
<dbReference type="PANTHER" id="PTHR44472">
    <property type="entry name" value="DDB1- AND CUL4-ASSOCIATED FACTOR 4-RELATED"/>
    <property type="match status" value="1"/>
</dbReference>
<proteinExistence type="predicted"/>
<protein>
    <submittedName>
        <fullName evidence="3">Uncharacterized protein</fullName>
    </submittedName>
</protein>
<keyword evidence="4" id="KW-1185">Reference proteome</keyword>
<dbReference type="GO" id="GO:0080008">
    <property type="term" value="C:Cul4-RING E3 ubiquitin ligase complex"/>
    <property type="evidence" value="ECO:0007669"/>
    <property type="project" value="TreeGrafter"/>
</dbReference>
<comment type="caution">
    <text evidence="3">The sequence shown here is derived from an EMBL/GenBank/DDBJ whole genome shotgun (WGS) entry which is preliminary data.</text>
</comment>
<name>A0AAJ0FS29_9HYPO</name>
<sequence length="351" mass="39337">MPCFWVGDDVAYATLDEESIVGTYISTDENDRVTFGPDPRTGEPSRIPQFRREMVRCPQMSSIEYHEPTHKVLLTSREASHSCGLFVFSPVVEAGGSGERWLIGHASHYKRLSIRHSYGDEWIVHKCTPAPASSNLLCVVGTNGGVLRVNPNEDMEWIAPEVSPKGTKLPREIFDQDFQQSNHNVLLAGGRQPRLWITDLRTPDDEWTYIRHNSSIAHLRSVNPNQVLVAGLENQMSLYDMRYYSKRSDVARPLLKFAEYNNAAHFHTGWDVCTELGAVAAAQDDGTVKLFSLKTGRRVRSRVVDAVKTDTPVKALKFKTTEGEGMPSLWVGEGLTLRKLSFGVKEFGDEA</sequence>
<dbReference type="SUPFAM" id="SSF50978">
    <property type="entry name" value="WD40 repeat-like"/>
    <property type="match status" value="1"/>
</dbReference>
<dbReference type="Gene3D" id="2.130.10.10">
    <property type="entry name" value="YVTN repeat-like/Quinoprotein amine dehydrogenase"/>
    <property type="match status" value="1"/>
</dbReference>
<dbReference type="InterPro" id="IPR052254">
    <property type="entry name" value="CUL4-DDB1_E3_ligase_receptor"/>
</dbReference>
<evidence type="ECO:0000313" key="3">
    <source>
        <dbReference type="EMBL" id="KAK2594866.1"/>
    </source>
</evidence>